<feature type="domain" description="Core-binding (CB)" evidence="7">
    <location>
        <begin position="63"/>
        <end position="153"/>
    </location>
</feature>
<dbReference type="CDD" id="cd00796">
    <property type="entry name" value="INT_Rci_Hp1_C"/>
    <property type="match status" value="1"/>
</dbReference>
<gene>
    <name evidence="8" type="primary">xerC_4</name>
    <name evidence="8" type="ORF">JGUZn3_20000</name>
</gene>
<dbReference type="InterPro" id="IPR050808">
    <property type="entry name" value="Phage_Integrase"/>
</dbReference>
<evidence type="ECO:0000259" key="6">
    <source>
        <dbReference type="PROSITE" id="PS51898"/>
    </source>
</evidence>
<dbReference type="PROSITE" id="PS51900">
    <property type="entry name" value="CB"/>
    <property type="match status" value="1"/>
</dbReference>
<accession>A0A7H1NTU5</accession>
<evidence type="ECO:0000256" key="1">
    <source>
        <dbReference type="ARBA" id="ARBA00008857"/>
    </source>
</evidence>
<dbReference type="InterPro" id="IPR044068">
    <property type="entry name" value="CB"/>
</dbReference>
<dbReference type="GO" id="GO:0006310">
    <property type="term" value="P:DNA recombination"/>
    <property type="evidence" value="ECO:0007669"/>
    <property type="project" value="UniProtKB-KW"/>
</dbReference>
<dbReference type="Proteomes" id="UP000516349">
    <property type="component" value="Chromosome"/>
</dbReference>
<dbReference type="InterPro" id="IPR010998">
    <property type="entry name" value="Integrase_recombinase_N"/>
</dbReference>
<keyword evidence="2" id="KW-0229">DNA integration</keyword>
<dbReference type="InterPro" id="IPR002104">
    <property type="entry name" value="Integrase_catalytic"/>
</dbReference>
<organism evidence="8 9">
    <name type="scientific">Entomobacter blattae</name>
    <dbReference type="NCBI Taxonomy" id="2762277"/>
    <lineage>
        <taxon>Bacteria</taxon>
        <taxon>Pseudomonadati</taxon>
        <taxon>Pseudomonadota</taxon>
        <taxon>Alphaproteobacteria</taxon>
        <taxon>Acetobacterales</taxon>
        <taxon>Acetobacteraceae</taxon>
        <taxon>Entomobacter</taxon>
    </lineage>
</organism>
<dbReference type="InterPro" id="IPR013762">
    <property type="entry name" value="Integrase-like_cat_sf"/>
</dbReference>
<dbReference type="GO" id="GO:0015074">
    <property type="term" value="P:DNA integration"/>
    <property type="evidence" value="ECO:0007669"/>
    <property type="project" value="UniProtKB-KW"/>
</dbReference>
<reference evidence="8 9" key="1">
    <citation type="submission" date="2020-08" db="EMBL/GenBank/DDBJ databases">
        <title>Complete genome sequence of Entomobacter blattae G55GP.</title>
        <authorList>
            <person name="Poehlein A."/>
            <person name="Guzman J."/>
            <person name="Daniel R."/>
            <person name="Vilcinskas A."/>
        </authorList>
    </citation>
    <scope>NUCLEOTIDE SEQUENCE [LARGE SCALE GENOMIC DNA]</scope>
    <source>
        <strain evidence="8 9">G55GP</strain>
    </source>
</reference>
<dbReference type="PROSITE" id="PS51898">
    <property type="entry name" value="TYR_RECOMBINASE"/>
    <property type="match status" value="1"/>
</dbReference>
<dbReference type="Gene3D" id="1.10.150.130">
    <property type="match status" value="1"/>
</dbReference>
<dbReference type="Pfam" id="PF00589">
    <property type="entry name" value="Phage_integrase"/>
    <property type="match status" value="1"/>
</dbReference>
<sequence length="346" mass="39550">MERRRLSEPKYTLIKRGNRFYVRWWENGKAKRISLGTEDKTEARKLLKQFLAGIDSNTMPQTITVNNILQKYLENRKGKVSGFEGLKYACASISEHLGFLQPNHISRKTCLTYANQRREQGRRGATGGRNKPLSNGTIIKELTTLRAALNFAKIEKWLRDVPYIEIPPTPPPRDRWLTRSEVDILIEHAPSYHLKFFILLGIYTAARSGAILSLKWEQVDFKNKLINFGNGLGNKRRAIIPIPEKLIPYLTDAVNIRLSEFVIEFNGKPIKSIRHSFRDLSIKTGIKGATPHTLRHTAATWMVIAGVPFPMIAQYLGNSVEMIEKVYGHHSPEWLKQAAKALSDEY</sequence>
<dbReference type="PANTHER" id="PTHR30629:SF2">
    <property type="entry name" value="PROPHAGE INTEGRASE INTS-RELATED"/>
    <property type="match status" value="1"/>
</dbReference>
<dbReference type="Gene3D" id="1.10.443.10">
    <property type="entry name" value="Intergrase catalytic core"/>
    <property type="match status" value="1"/>
</dbReference>
<evidence type="ECO:0000256" key="4">
    <source>
        <dbReference type="ARBA" id="ARBA00023172"/>
    </source>
</evidence>
<keyword evidence="4" id="KW-0233">DNA recombination</keyword>
<dbReference type="EMBL" id="CP060244">
    <property type="protein sequence ID" value="QNT79205.1"/>
    <property type="molecule type" value="Genomic_DNA"/>
</dbReference>
<dbReference type="AlphaFoldDB" id="A0A7H1NTU5"/>
<dbReference type="KEGG" id="ebla:JGUZn3_20000"/>
<evidence type="ECO:0000256" key="5">
    <source>
        <dbReference type="PROSITE-ProRule" id="PRU01248"/>
    </source>
</evidence>
<evidence type="ECO:0000259" key="7">
    <source>
        <dbReference type="PROSITE" id="PS51900"/>
    </source>
</evidence>
<evidence type="ECO:0000313" key="8">
    <source>
        <dbReference type="EMBL" id="QNT79205.1"/>
    </source>
</evidence>
<keyword evidence="9" id="KW-1185">Reference proteome</keyword>
<dbReference type="GO" id="GO:0003677">
    <property type="term" value="F:DNA binding"/>
    <property type="evidence" value="ECO:0007669"/>
    <property type="project" value="UniProtKB-UniRule"/>
</dbReference>
<proteinExistence type="inferred from homology"/>
<evidence type="ECO:0000256" key="2">
    <source>
        <dbReference type="ARBA" id="ARBA00022908"/>
    </source>
</evidence>
<protein>
    <submittedName>
        <fullName evidence="8">Tyrosine recombinase XerC</fullName>
    </submittedName>
</protein>
<name>A0A7H1NTU5_9PROT</name>
<dbReference type="SUPFAM" id="SSF56349">
    <property type="entry name" value="DNA breaking-rejoining enzymes"/>
    <property type="match status" value="1"/>
</dbReference>
<dbReference type="PANTHER" id="PTHR30629">
    <property type="entry name" value="PROPHAGE INTEGRASE"/>
    <property type="match status" value="1"/>
</dbReference>
<evidence type="ECO:0000313" key="9">
    <source>
        <dbReference type="Proteomes" id="UP000516349"/>
    </source>
</evidence>
<keyword evidence="3 5" id="KW-0238">DNA-binding</keyword>
<feature type="domain" description="Tyr recombinase" evidence="6">
    <location>
        <begin position="172"/>
        <end position="340"/>
    </location>
</feature>
<evidence type="ECO:0000256" key="3">
    <source>
        <dbReference type="ARBA" id="ARBA00023125"/>
    </source>
</evidence>
<comment type="similarity">
    <text evidence="1">Belongs to the 'phage' integrase family.</text>
</comment>
<dbReference type="InterPro" id="IPR011010">
    <property type="entry name" value="DNA_brk_join_enz"/>
</dbReference>